<dbReference type="RefSeq" id="WP_089291457.1">
    <property type="nucleotide sequence ID" value="NZ_BOMU01000005.1"/>
</dbReference>
<keyword evidence="4" id="KW-1185">Reference proteome</keyword>
<organism evidence="3 4">
    <name type="scientific">Actinoplanes regularis</name>
    <dbReference type="NCBI Taxonomy" id="52697"/>
    <lineage>
        <taxon>Bacteria</taxon>
        <taxon>Bacillati</taxon>
        <taxon>Actinomycetota</taxon>
        <taxon>Actinomycetes</taxon>
        <taxon>Micromonosporales</taxon>
        <taxon>Micromonosporaceae</taxon>
        <taxon>Actinoplanes</taxon>
    </lineage>
</organism>
<reference evidence="3 4" key="1">
    <citation type="submission" date="2017-06" db="EMBL/GenBank/DDBJ databases">
        <authorList>
            <person name="Kim H.J."/>
            <person name="Triplett B.A."/>
        </authorList>
    </citation>
    <scope>NUCLEOTIDE SEQUENCE [LARGE SCALE GENOMIC DNA]</scope>
    <source>
        <strain evidence="3 4">DSM 43151</strain>
    </source>
</reference>
<dbReference type="AlphaFoldDB" id="A0A238V7B2"/>
<keyword evidence="2" id="KW-1133">Transmembrane helix</keyword>
<sequence length="90" mass="8948">MLLVGYWVLAGSALLEPGLGGGPRLVLALALVTAALLLVAAVAVPVLAAGLIPGIRAFARRARASAPRLLDPGAAGRPRPRAPTARPAAA</sequence>
<evidence type="ECO:0000256" key="1">
    <source>
        <dbReference type="SAM" id="MobiDB-lite"/>
    </source>
</evidence>
<evidence type="ECO:0000313" key="4">
    <source>
        <dbReference type="Proteomes" id="UP000198415"/>
    </source>
</evidence>
<dbReference type="Proteomes" id="UP000198415">
    <property type="component" value="Unassembled WGS sequence"/>
</dbReference>
<gene>
    <name evidence="3" type="ORF">SAMN06264365_101706</name>
</gene>
<evidence type="ECO:0000313" key="3">
    <source>
        <dbReference type="EMBL" id="SNR29513.1"/>
    </source>
</evidence>
<dbReference type="EMBL" id="FZNR01000001">
    <property type="protein sequence ID" value="SNR29513.1"/>
    <property type="molecule type" value="Genomic_DNA"/>
</dbReference>
<proteinExistence type="predicted"/>
<evidence type="ECO:0000256" key="2">
    <source>
        <dbReference type="SAM" id="Phobius"/>
    </source>
</evidence>
<protein>
    <submittedName>
        <fullName evidence="3">Uncharacterized protein</fullName>
    </submittedName>
</protein>
<feature type="region of interest" description="Disordered" evidence="1">
    <location>
        <begin position="69"/>
        <end position="90"/>
    </location>
</feature>
<name>A0A238V7B2_9ACTN</name>
<keyword evidence="2" id="KW-0812">Transmembrane</keyword>
<keyword evidence="2" id="KW-0472">Membrane</keyword>
<accession>A0A238V7B2</accession>
<feature type="transmembrane region" description="Helical" evidence="2">
    <location>
        <begin position="25"/>
        <end position="52"/>
    </location>
</feature>